<reference evidence="8" key="1">
    <citation type="submission" date="2014-12" db="EMBL/GenBank/DDBJ databases">
        <authorList>
            <person name="Smet A."/>
        </authorList>
    </citation>
    <scope>NUCLEOTIDE SEQUENCE [LARGE SCALE GENOMIC DNA]</scope>
</reference>
<name>A0A0K2YB80_HELHE</name>
<proteinExistence type="predicted"/>
<dbReference type="RefSeq" id="WP_231630258.1">
    <property type="nucleotide sequence ID" value="NZ_AP026684.1"/>
</dbReference>
<feature type="transmembrane region" description="Helical" evidence="5">
    <location>
        <begin position="305"/>
        <end position="322"/>
    </location>
</feature>
<evidence type="ECO:0000256" key="1">
    <source>
        <dbReference type="ARBA" id="ARBA00004141"/>
    </source>
</evidence>
<dbReference type="PANTHER" id="PTHR37422">
    <property type="entry name" value="TEICHURONIC ACID BIOSYNTHESIS PROTEIN TUAE"/>
    <property type="match status" value="1"/>
</dbReference>
<evidence type="ECO:0000256" key="3">
    <source>
        <dbReference type="ARBA" id="ARBA00022989"/>
    </source>
</evidence>
<feature type="transmembrane region" description="Helical" evidence="5">
    <location>
        <begin position="111"/>
        <end position="129"/>
    </location>
</feature>
<accession>A0A0K2YB80</accession>
<feature type="domain" description="O-antigen ligase-related" evidence="6">
    <location>
        <begin position="118"/>
        <end position="285"/>
    </location>
</feature>
<feature type="transmembrane region" description="Helical" evidence="5">
    <location>
        <begin position="86"/>
        <end position="104"/>
    </location>
</feature>
<dbReference type="EMBL" id="CDMK01000002">
    <property type="protein sequence ID" value="CRI34979.1"/>
    <property type="molecule type" value="Genomic_DNA"/>
</dbReference>
<dbReference type="GeneID" id="76197478"/>
<feature type="transmembrane region" description="Helical" evidence="5">
    <location>
        <begin position="277"/>
        <end position="296"/>
    </location>
</feature>
<feature type="transmembrane region" description="Helical" evidence="5">
    <location>
        <begin position="135"/>
        <end position="153"/>
    </location>
</feature>
<dbReference type="InterPro" id="IPR051533">
    <property type="entry name" value="WaaL-like"/>
</dbReference>
<sequence length="354" mass="39176">MFLSVLPSLFIQSDLESWRYNLPTLEMPLLYVFGAVALVCLSGANLTLKQSLIFTSMAIACVLNGGIALVQRVFLSVGRVDGSSSIMAFVVLTSMAVFGCYIHALHTHKRLEKILFSAALLLGFVVVLFSGTRTAMLAFALGFLALSVLVLYLQKSWRALPFMLAIALSFVAMFGIDYTLEHEGVLKTPRNAYENFSHDLQLYAQKNPNTSTGLRIARWKVAIAIARLSPIFGMSPSTKCARLPEILALAHSYRKADEIDCGEKYENEILNTLARRGLVGVAVLLLFWGVVGRFFWQNLRVAPEISLFGLGMLVFYVVFAMGFDPFSFFTEGSFFIGMVVMATLVTSQRNLVIL</sequence>
<dbReference type="Pfam" id="PF04932">
    <property type="entry name" value="Wzy_C"/>
    <property type="match status" value="1"/>
</dbReference>
<feature type="transmembrane region" description="Helical" evidence="5">
    <location>
        <begin position="160"/>
        <end position="180"/>
    </location>
</feature>
<dbReference type="GO" id="GO:0016020">
    <property type="term" value="C:membrane"/>
    <property type="evidence" value="ECO:0007669"/>
    <property type="project" value="UniProtKB-SubCell"/>
</dbReference>
<evidence type="ECO:0000313" key="8">
    <source>
        <dbReference type="Proteomes" id="UP000046090"/>
    </source>
</evidence>
<dbReference type="AlphaFoldDB" id="A0A0K2YB80"/>
<keyword evidence="3 5" id="KW-1133">Transmembrane helix</keyword>
<keyword evidence="8" id="KW-1185">Reference proteome</keyword>
<feature type="transmembrane region" description="Helical" evidence="5">
    <location>
        <begin position="53"/>
        <end position="74"/>
    </location>
</feature>
<comment type="subcellular location">
    <subcellularLocation>
        <location evidence="1">Membrane</location>
        <topology evidence="1">Multi-pass membrane protein</topology>
    </subcellularLocation>
</comment>
<evidence type="ECO:0000256" key="5">
    <source>
        <dbReference type="SAM" id="Phobius"/>
    </source>
</evidence>
<organism evidence="7 8">
    <name type="scientific">Helicobacter heilmannii</name>
    <dbReference type="NCBI Taxonomy" id="35817"/>
    <lineage>
        <taxon>Bacteria</taxon>
        <taxon>Pseudomonadati</taxon>
        <taxon>Campylobacterota</taxon>
        <taxon>Epsilonproteobacteria</taxon>
        <taxon>Campylobacterales</taxon>
        <taxon>Helicobacteraceae</taxon>
        <taxon>Helicobacter</taxon>
    </lineage>
</organism>
<keyword evidence="2 5" id="KW-0812">Transmembrane</keyword>
<evidence type="ECO:0000256" key="2">
    <source>
        <dbReference type="ARBA" id="ARBA00022692"/>
    </source>
</evidence>
<keyword evidence="4 5" id="KW-0472">Membrane</keyword>
<dbReference type="InterPro" id="IPR007016">
    <property type="entry name" value="O-antigen_ligase-rel_domated"/>
</dbReference>
<evidence type="ECO:0000256" key="4">
    <source>
        <dbReference type="ARBA" id="ARBA00023136"/>
    </source>
</evidence>
<evidence type="ECO:0000259" key="6">
    <source>
        <dbReference type="Pfam" id="PF04932"/>
    </source>
</evidence>
<evidence type="ECO:0000313" key="7">
    <source>
        <dbReference type="EMBL" id="CRI34979.1"/>
    </source>
</evidence>
<dbReference type="Proteomes" id="UP000046090">
    <property type="component" value="Unassembled WGS sequence"/>
</dbReference>
<dbReference type="PANTHER" id="PTHR37422:SF17">
    <property type="entry name" value="O-ANTIGEN LIGASE"/>
    <property type="match status" value="1"/>
</dbReference>
<feature type="transmembrane region" description="Helical" evidence="5">
    <location>
        <begin position="28"/>
        <end position="46"/>
    </location>
</feature>
<protein>
    <submittedName>
        <fullName evidence="7">Putative</fullName>
    </submittedName>
</protein>
<feature type="transmembrane region" description="Helical" evidence="5">
    <location>
        <begin position="328"/>
        <end position="346"/>
    </location>
</feature>
<gene>
    <name evidence="7" type="ORF">HHE01_07800</name>
</gene>